<name>A0ABP9Q3V9_9PSEU</name>
<comment type="similarity">
    <text evidence="1 3">Belongs to the DapA family.</text>
</comment>
<keyword evidence="5" id="KW-1185">Reference proteome</keyword>
<gene>
    <name evidence="4" type="ORF">GCM10023321_31670</name>
</gene>
<evidence type="ECO:0000256" key="3">
    <source>
        <dbReference type="PIRNR" id="PIRNR001365"/>
    </source>
</evidence>
<dbReference type="SMART" id="SM01130">
    <property type="entry name" value="DHDPS"/>
    <property type="match status" value="1"/>
</dbReference>
<dbReference type="PANTHER" id="PTHR12128">
    <property type="entry name" value="DIHYDRODIPICOLINATE SYNTHASE"/>
    <property type="match status" value="1"/>
</dbReference>
<dbReference type="SUPFAM" id="SSF51569">
    <property type="entry name" value="Aldolase"/>
    <property type="match status" value="1"/>
</dbReference>
<sequence length="297" mass="30050">MSALEPGVWGVLATPFTGPGLDVDTDSVARLARHYEEIGATGLTVLGVFGEAAKLASAERRAVLRSVCDATRLPLVVGITGTATAPVIEEARLAREVVGPDRLAGAMVQVNSANPGALAAHLRAVRAATGLGLVPQDYPLVTGVTITASALAQAVRDTPGVVAVKAESPPTPAAIATLVEEAPGVPVFGGLGGLGLLDELAAGASGAMTGFSVPEGLLACVRGWRDGGYPAARAAYLPYLPLVNFEAQARIGLAIRKEALRRLGLIAESGVRPPAAVMPGTLGEQLDAHLAATPKGT</sequence>
<dbReference type="InterPro" id="IPR002220">
    <property type="entry name" value="DapA-like"/>
</dbReference>
<dbReference type="Proteomes" id="UP001428817">
    <property type="component" value="Unassembled WGS sequence"/>
</dbReference>
<dbReference type="Gene3D" id="3.20.20.70">
    <property type="entry name" value="Aldolase class I"/>
    <property type="match status" value="1"/>
</dbReference>
<dbReference type="CDD" id="cd00408">
    <property type="entry name" value="DHDPS-like"/>
    <property type="match status" value="1"/>
</dbReference>
<evidence type="ECO:0000256" key="1">
    <source>
        <dbReference type="ARBA" id="ARBA00007592"/>
    </source>
</evidence>
<keyword evidence="2 3" id="KW-0456">Lyase</keyword>
<dbReference type="RefSeq" id="WP_185064182.1">
    <property type="nucleotide sequence ID" value="NZ_BAABJP010000010.1"/>
</dbReference>
<protein>
    <submittedName>
        <fullName evidence="4">Dihydrodipicolinate synthase family protein</fullName>
    </submittedName>
</protein>
<dbReference type="InterPro" id="IPR013785">
    <property type="entry name" value="Aldolase_TIM"/>
</dbReference>
<organism evidence="4 5">
    <name type="scientific">Pseudonocardia eucalypti</name>
    <dbReference type="NCBI Taxonomy" id="648755"/>
    <lineage>
        <taxon>Bacteria</taxon>
        <taxon>Bacillati</taxon>
        <taxon>Actinomycetota</taxon>
        <taxon>Actinomycetes</taxon>
        <taxon>Pseudonocardiales</taxon>
        <taxon>Pseudonocardiaceae</taxon>
        <taxon>Pseudonocardia</taxon>
    </lineage>
</organism>
<reference evidence="5" key="1">
    <citation type="journal article" date="2019" name="Int. J. Syst. Evol. Microbiol.">
        <title>The Global Catalogue of Microorganisms (GCM) 10K type strain sequencing project: providing services to taxonomists for standard genome sequencing and annotation.</title>
        <authorList>
            <consortium name="The Broad Institute Genomics Platform"/>
            <consortium name="The Broad Institute Genome Sequencing Center for Infectious Disease"/>
            <person name="Wu L."/>
            <person name="Ma J."/>
        </authorList>
    </citation>
    <scope>NUCLEOTIDE SEQUENCE [LARGE SCALE GENOMIC DNA]</scope>
    <source>
        <strain evidence="5">JCM 18303</strain>
    </source>
</reference>
<comment type="caution">
    <text evidence="4">The sequence shown here is derived from an EMBL/GenBank/DDBJ whole genome shotgun (WGS) entry which is preliminary data.</text>
</comment>
<dbReference type="PIRSF" id="PIRSF001365">
    <property type="entry name" value="DHDPS"/>
    <property type="match status" value="1"/>
</dbReference>
<dbReference type="PANTHER" id="PTHR12128:SF66">
    <property type="entry name" value="4-HYDROXY-2-OXOGLUTARATE ALDOLASE, MITOCHONDRIAL"/>
    <property type="match status" value="1"/>
</dbReference>
<dbReference type="Pfam" id="PF00701">
    <property type="entry name" value="DHDPS"/>
    <property type="match status" value="1"/>
</dbReference>
<proteinExistence type="inferred from homology"/>
<evidence type="ECO:0000313" key="4">
    <source>
        <dbReference type="EMBL" id="GAA5156251.1"/>
    </source>
</evidence>
<evidence type="ECO:0000256" key="2">
    <source>
        <dbReference type="ARBA" id="ARBA00023239"/>
    </source>
</evidence>
<dbReference type="EMBL" id="BAABJP010000010">
    <property type="protein sequence ID" value="GAA5156251.1"/>
    <property type="molecule type" value="Genomic_DNA"/>
</dbReference>
<accession>A0ABP9Q3V9</accession>
<evidence type="ECO:0000313" key="5">
    <source>
        <dbReference type="Proteomes" id="UP001428817"/>
    </source>
</evidence>